<dbReference type="EMBL" id="CP003383">
    <property type="protein sequence ID" value="AFZ69419.1"/>
    <property type="molecule type" value="Genomic_DNA"/>
</dbReference>
<keyword evidence="1" id="KW-0614">Plasmid</keyword>
<evidence type="ECO:0000313" key="2">
    <source>
        <dbReference type="Proteomes" id="UP000010467"/>
    </source>
</evidence>
<sequence>MHLTETTIEHTTAKVKQARVRLHAAIDNEADKRLTLEYHEAEKLLEGVPSKNESERHARLLVDLHEDHEALEEAEQETRAARLDFDLALADLDALKLALRLRESAMKEGAL</sequence>
<dbReference type="KEGG" id="dpd:Deipe_4028"/>
<keyword evidence="2" id="KW-1185">Reference proteome</keyword>
<dbReference type="Proteomes" id="UP000010467">
    <property type="component" value="Plasmid pDEIPE01"/>
</dbReference>
<accession>L0A7I8</accession>
<reference evidence="2" key="1">
    <citation type="submission" date="2012-03" db="EMBL/GenBank/DDBJ databases">
        <title>Complete sequence of plasmid 1 of Deinococcus peraridilitoris DSM 19664.</title>
        <authorList>
            <person name="Lucas S."/>
            <person name="Copeland A."/>
            <person name="Lapidus A."/>
            <person name="Glavina del Rio T."/>
            <person name="Dalin E."/>
            <person name="Tice H."/>
            <person name="Bruce D."/>
            <person name="Goodwin L."/>
            <person name="Pitluck S."/>
            <person name="Peters L."/>
            <person name="Mikhailova N."/>
            <person name="Lu M."/>
            <person name="Kyrpides N."/>
            <person name="Mavromatis K."/>
            <person name="Ivanova N."/>
            <person name="Brettin T."/>
            <person name="Detter J.C."/>
            <person name="Han C."/>
            <person name="Larimer F."/>
            <person name="Land M."/>
            <person name="Hauser L."/>
            <person name="Markowitz V."/>
            <person name="Cheng J.-F."/>
            <person name="Hugenholtz P."/>
            <person name="Woyke T."/>
            <person name="Wu D."/>
            <person name="Pukall R."/>
            <person name="Steenblock K."/>
            <person name="Brambilla E."/>
            <person name="Klenk H.-P."/>
            <person name="Eisen J.A."/>
        </authorList>
    </citation>
    <scope>NUCLEOTIDE SEQUENCE [LARGE SCALE GENOMIC DNA]</scope>
    <source>
        <strain evidence="2">DSM 19664 / LMG 22246 / CIP 109416 / KR-200</strain>
        <plasmid evidence="2">Plasmid pDEIPE01</plasmid>
    </source>
</reference>
<dbReference type="AlphaFoldDB" id="L0A7I8"/>
<proteinExistence type="predicted"/>
<dbReference type="RefSeq" id="WP_015231321.1">
    <property type="nucleotide sequence ID" value="NC_019789.1"/>
</dbReference>
<geneLocation type="plasmid" evidence="1 2">
    <name>pDEIPE01</name>
</geneLocation>
<protein>
    <submittedName>
        <fullName evidence="1">Uncharacterized protein</fullName>
    </submittedName>
</protein>
<evidence type="ECO:0000313" key="1">
    <source>
        <dbReference type="EMBL" id="AFZ69419.1"/>
    </source>
</evidence>
<organism evidence="1 2">
    <name type="scientific">Deinococcus peraridilitoris (strain DSM 19664 / LMG 22246 / CIP 109416 / KR-200)</name>
    <dbReference type="NCBI Taxonomy" id="937777"/>
    <lineage>
        <taxon>Bacteria</taxon>
        <taxon>Thermotogati</taxon>
        <taxon>Deinococcota</taxon>
        <taxon>Deinococci</taxon>
        <taxon>Deinococcales</taxon>
        <taxon>Deinococcaceae</taxon>
        <taxon>Deinococcus</taxon>
    </lineage>
</organism>
<dbReference type="HOGENOM" id="CLU_2154229_0_0_0"/>
<dbReference type="PATRIC" id="fig|937777.3.peg.4045"/>
<name>L0A7I8_DEIPD</name>
<gene>
    <name evidence="1" type="ordered locus">Deipe_4028</name>
</gene>